<dbReference type="InterPro" id="IPR013324">
    <property type="entry name" value="RNA_pol_sigma_r3/r4-like"/>
</dbReference>
<organism evidence="1">
    <name type="scientific">marine sediment metagenome</name>
    <dbReference type="NCBI Taxonomy" id="412755"/>
    <lineage>
        <taxon>unclassified sequences</taxon>
        <taxon>metagenomes</taxon>
        <taxon>ecological metagenomes</taxon>
    </lineage>
</organism>
<dbReference type="EMBL" id="BARS01005042">
    <property type="protein sequence ID" value="GAF67995.1"/>
    <property type="molecule type" value="Genomic_DNA"/>
</dbReference>
<evidence type="ECO:0000313" key="1">
    <source>
        <dbReference type="EMBL" id="GAF67995.1"/>
    </source>
</evidence>
<evidence type="ECO:0008006" key="2">
    <source>
        <dbReference type="Google" id="ProtNLM"/>
    </source>
</evidence>
<comment type="caution">
    <text evidence="1">The sequence shown here is derived from an EMBL/GenBank/DDBJ whole genome shotgun (WGS) entry which is preliminary data.</text>
</comment>
<sequence length="113" mass="12784">ASKQSDNPEHFFEREWALETIAVALQALRDEMKKAGKSEQFDALKGSLPGEDEPPRKEIAARLNMSEGAIKVAVHRLRQHFGKLLRAAIAETVSNEADLNDEMRYLVAVLRRR</sequence>
<accession>X0SW37</accession>
<dbReference type="AlphaFoldDB" id="X0SW37"/>
<dbReference type="InterPro" id="IPR036388">
    <property type="entry name" value="WH-like_DNA-bd_sf"/>
</dbReference>
<feature type="non-terminal residue" evidence="1">
    <location>
        <position position="1"/>
    </location>
</feature>
<gene>
    <name evidence="1" type="ORF">S01H1_09871</name>
</gene>
<dbReference type="Gene3D" id="1.10.10.10">
    <property type="entry name" value="Winged helix-like DNA-binding domain superfamily/Winged helix DNA-binding domain"/>
    <property type="match status" value="1"/>
</dbReference>
<reference evidence="1" key="1">
    <citation type="journal article" date="2014" name="Front. Microbiol.">
        <title>High frequency of phylogenetically diverse reductive dehalogenase-homologous genes in deep subseafloor sedimentary metagenomes.</title>
        <authorList>
            <person name="Kawai M."/>
            <person name="Futagami T."/>
            <person name="Toyoda A."/>
            <person name="Takaki Y."/>
            <person name="Nishi S."/>
            <person name="Hori S."/>
            <person name="Arai W."/>
            <person name="Tsubouchi T."/>
            <person name="Morono Y."/>
            <person name="Uchiyama I."/>
            <person name="Ito T."/>
            <person name="Fujiyama A."/>
            <person name="Inagaki F."/>
            <person name="Takami H."/>
        </authorList>
    </citation>
    <scope>NUCLEOTIDE SEQUENCE</scope>
    <source>
        <strain evidence="1">Expedition CK06-06</strain>
    </source>
</reference>
<name>X0SW37_9ZZZZ</name>
<protein>
    <recommendedName>
        <fullName evidence="2">RNA polymerase sigma factor 70 region 4 type 2 domain-containing protein</fullName>
    </recommendedName>
</protein>
<dbReference type="SUPFAM" id="SSF88659">
    <property type="entry name" value="Sigma3 and sigma4 domains of RNA polymerase sigma factors"/>
    <property type="match status" value="1"/>
</dbReference>
<proteinExistence type="predicted"/>